<reference evidence="2 3" key="1">
    <citation type="journal article" date="2015" name="Sci. Rep.">
        <title>Chromosome-level genome map provides insights into diverse defense mechanisms in the medicinal fungus Ganoderma sinense.</title>
        <authorList>
            <person name="Zhu Y."/>
            <person name="Xu J."/>
            <person name="Sun C."/>
            <person name="Zhou S."/>
            <person name="Xu H."/>
            <person name="Nelson D.R."/>
            <person name="Qian J."/>
            <person name="Song J."/>
            <person name="Luo H."/>
            <person name="Xiang L."/>
            <person name="Li Y."/>
            <person name="Xu Z."/>
            <person name="Ji A."/>
            <person name="Wang L."/>
            <person name="Lu S."/>
            <person name="Hayward A."/>
            <person name="Sun W."/>
            <person name="Li X."/>
            <person name="Schwartz D.C."/>
            <person name="Wang Y."/>
            <person name="Chen S."/>
        </authorList>
    </citation>
    <scope>NUCLEOTIDE SEQUENCE [LARGE SCALE GENOMIC DNA]</scope>
    <source>
        <strain evidence="2 3">ZZ0214-1</strain>
    </source>
</reference>
<dbReference type="OrthoDB" id="2749557at2759"/>
<evidence type="ECO:0008006" key="4">
    <source>
        <dbReference type="Google" id="ProtNLM"/>
    </source>
</evidence>
<dbReference type="AlphaFoldDB" id="A0A2G8RN37"/>
<feature type="compositionally biased region" description="Basic residues" evidence="1">
    <location>
        <begin position="375"/>
        <end position="384"/>
    </location>
</feature>
<gene>
    <name evidence="2" type="ORF">GSI_15623</name>
</gene>
<evidence type="ECO:0000256" key="1">
    <source>
        <dbReference type="SAM" id="MobiDB-lite"/>
    </source>
</evidence>
<feature type="region of interest" description="Disordered" evidence="1">
    <location>
        <begin position="307"/>
        <end position="343"/>
    </location>
</feature>
<dbReference type="Proteomes" id="UP000230002">
    <property type="component" value="Unassembled WGS sequence"/>
</dbReference>
<sequence length="384" mass="43591">MYDQQLPSLRLRMLPPEIVHDIVREAWLTIVDGDWALRWNFYDAISEVSRSFNLAMQTAALRAVAIRTPDDFKKYRCLVRRRFGLDPEAKDGDERAAPAAVGFFAHSELHIVLADWTCPGSGFQYRTDYALIPRYVPVCKYLQVLVKELPSNDQYTLPYKPLFQLLSQYPGTRHMSLHWTYTHSNRYILPSDPVPGVTYLRMREYPRCLCHNLAQPIHHNYPAGDARRAHSTECFSFYLPRLFPQLRHLHFDTPFFLKNISTPPSVDLLTIEVPPVHFTPDLGQFSSLVPWNIVSAFSYGFFRTVSPPTTDKGDGEPDPDAPPPPRKKIIINTGPNEPSGWSSVQAAAKTNGVDIVLRHVYPNPPPASPKESAKAKAKAKAKVK</sequence>
<keyword evidence="3" id="KW-1185">Reference proteome</keyword>
<comment type="caution">
    <text evidence="2">The sequence shown here is derived from an EMBL/GenBank/DDBJ whole genome shotgun (WGS) entry which is preliminary data.</text>
</comment>
<protein>
    <recommendedName>
        <fullName evidence="4">F-box domain-containing protein</fullName>
    </recommendedName>
</protein>
<organism evidence="2 3">
    <name type="scientific">Ganoderma sinense ZZ0214-1</name>
    <dbReference type="NCBI Taxonomy" id="1077348"/>
    <lineage>
        <taxon>Eukaryota</taxon>
        <taxon>Fungi</taxon>
        <taxon>Dikarya</taxon>
        <taxon>Basidiomycota</taxon>
        <taxon>Agaricomycotina</taxon>
        <taxon>Agaricomycetes</taxon>
        <taxon>Polyporales</taxon>
        <taxon>Polyporaceae</taxon>
        <taxon>Ganoderma</taxon>
    </lineage>
</organism>
<evidence type="ECO:0000313" key="3">
    <source>
        <dbReference type="Proteomes" id="UP000230002"/>
    </source>
</evidence>
<feature type="region of interest" description="Disordered" evidence="1">
    <location>
        <begin position="358"/>
        <end position="384"/>
    </location>
</feature>
<evidence type="ECO:0000313" key="2">
    <source>
        <dbReference type="EMBL" id="PIL22927.1"/>
    </source>
</evidence>
<accession>A0A2G8RN37</accession>
<proteinExistence type="predicted"/>
<name>A0A2G8RN37_9APHY</name>
<feature type="compositionally biased region" description="Polar residues" evidence="1">
    <location>
        <begin position="333"/>
        <end position="343"/>
    </location>
</feature>
<dbReference type="EMBL" id="AYKW01000069">
    <property type="protein sequence ID" value="PIL22927.1"/>
    <property type="molecule type" value="Genomic_DNA"/>
</dbReference>